<dbReference type="EMBL" id="CAMPGE010027410">
    <property type="protein sequence ID" value="CAI2385043.1"/>
    <property type="molecule type" value="Genomic_DNA"/>
</dbReference>
<name>A0AAD2DA28_EUPCR</name>
<evidence type="ECO:0000313" key="2">
    <source>
        <dbReference type="EMBL" id="CAI2385043.1"/>
    </source>
</evidence>
<feature type="compositionally biased region" description="Polar residues" evidence="1">
    <location>
        <begin position="50"/>
        <end position="64"/>
    </location>
</feature>
<accession>A0AAD2DA28</accession>
<feature type="region of interest" description="Disordered" evidence="1">
    <location>
        <begin position="319"/>
        <end position="347"/>
    </location>
</feature>
<proteinExistence type="predicted"/>
<feature type="compositionally biased region" description="Basic and acidic residues" evidence="1">
    <location>
        <begin position="38"/>
        <end position="49"/>
    </location>
</feature>
<feature type="region of interest" description="Disordered" evidence="1">
    <location>
        <begin position="38"/>
        <end position="64"/>
    </location>
</feature>
<sequence>MPITRLRLKVCLCLYTLDGALFNKNKRFLDKKMKKEFTKTCDPSPHRSTLEITPTTGLEHPSPSNEGYVNFMGRVQGGKIRSQSAADYHKNKIRNSGKNHKKLNTIKIPTVNPFMKNATPNSLNNGVKKLENHVLRCKTPSQSYTIKYVGLTFGQIGVLSQKVPLEPVQKEVKTKYEAPKPLCKKTAEDQNCHLQLNDPKSVKRNKIVAKLNTCQIKQEKTPNKSETLSENSLKTPPRDLEIIETANTQLQRKATSPQEDDIGSPKMINFDFDTLHQNDNFSSKKNSGCSPPTNLTPKLSKPSQFHNIPYILTQKKPYKKPFTSKSQKLSKSTKKYPNPNPHKPILPQKFLVQPNNTQMKPKKTLKQACTNLSTKSIKTQKKNVGNKTSYLLKRQNKSGSGSYVKSAERSGVAGEEGKEIKKVKITKHEFLSQSRSSSGALLRGDKSLSCFKKKKEEYLVNNYALPRGLSSCQRVPVLSESEKFFDNKYSKQAIGELKIKNCFTILERIGDNVGFRGCDPYLTSQGRRRNPILQVKNFTQIESSGQKQCRLRNTNDLNIKTATEEFDKNGRVLNPNFSVTPSKSLASMANLGVSSIITSPICYTDSENKDIQKVKNLVNKYKSNQLATHKYVEDTELHENLISGGSSPTKMMKDESIDIQCQIVKKNSDLEIPKQENLFKNEDIHKSINNSSKKQEGKCMGLMCYREHICSAISTNQKGSEPVSKYSLPLPFILATSWSTLQPL</sequence>
<evidence type="ECO:0000313" key="3">
    <source>
        <dbReference type="Proteomes" id="UP001295684"/>
    </source>
</evidence>
<dbReference type="Proteomes" id="UP001295684">
    <property type="component" value="Unassembled WGS sequence"/>
</dbReference>
<comment type="caution">
    <text evidence="2">The sequence shown here is derived from an EMBL/GenBank/DDBJ whole genome shotgun (WGS) entry which is preliminary data.</text>
</comment>
<organism evidence="2 3">
    <name type="scientific">Euplotes crassus</name>
    <dbReference type="NCBI Taxonomy" id="5936"/>
    <lineage>
        <taxon>Eukaryota</taxon>
        <taxon>Sar</taxon>
        <taxon>Alveolata</taxon>
        <taxon>Ciliophora</taxon>
        <taxon>Intramacronucleata</taxon>
        <taxon>Spirotrichea</taxon>
        <taxon>Hypotrichia</taxon>
        <taxon>Euplotida</taxon>
        <taxon>Euplotidae</taxon>
        <taxon>Moneuplotes</taxon>
    </lineage>
</organism>
<feature type="region of interest" description="Disordered" evidence="1">
    <location>
        <begin position="281"/>
        <end position="302"/>
    </location>
</feature>
<protein>
    <submittedName>
        <fullName evidence="2">Uncharacterized protein</fullName>
    </submittedName>
</protein>
<gene>
    <name evidence="2" type="ORF">ECRASSUSDP1_LOCUS26585</name>
</gene>
<evidence type="ECO:0000256" key="1">
    <source>
        <dbReference type="SAM" id="MobiDB-lite"/>
    </source>
</evidence>
<keyword evidence="3" id="KW-1185">Reference proteome</keyword>
<dbReference type="AlphaFoldDB" id="A0AAD2DA28"/>
<reference evidence="2" key="1">
    <citation type="submission" date="2023-07" db="EMBL/GenBank/DDBJ databases">
        <authorList>
            <consortium name="AG Swart"/>
            <person name="Singh M."/>
            <person name="Singh A."/>
            <person name="Seah K."/>
            <person name="Emmerich C."/>
        </authorList>
    </citation>
    <scope>NUCLEOTIDE SEQUENCE</scope>
    <source>
        <strain evidence="2">DP1</strain>
    </source>
</reference>